<feature type="compositionally biased region" description="Acidic residues" evidence="1">
    <location>
        <begin position="64"/>
        <end position="91"/>
    </location>
</feature>
<dbReference type="PROSITE" id="PS51257">
    <property type="entry name" value="PROKAR_LIPOPROTEIN"/>
    <property type="match status" value="1"/>
</dbReference>
<dbReference type="AlphaFoldDB" id="A0A2S9YE60"/>
<comment type="caution">
    <text evidence="2">The sequence shown here is derived from an EMBL/GenBank/DDBJ whole genome shotgun (WGS) entry which is preliminary data.</text>
</comment>
<evidence type="ECO:0008006" key="4">
    <source>
        <dbReference type="Google" id="ProtNLM"/>
    </source>
</evidence>
<feature type="region of interest" description="Disordered" evidence="1">
    <location>
        <begin position="19"/>
        <end position="121"/>
    </location>
</feature>
<dbReference type="Proteomes" id="UP000237968">
    <property type="component" value="Unassembled WGS sequence"/>
</dbReference>
<sequence>MMRIPSVPVLLAISMATLGCGTDSGRADNADDGTSGISPTADSGNDSGNDSNTDSSSDSTADSADTDPPDTGDGDSGDGDSGDGDSGDDDSGGTVWDLGGIPDAGPGNCGDGQGNGGEPEFSFLWAANSSEGTISKIDTETVQEVGRYMVRPDGAGSPSRTSVSLTGHVAVASRQGGVTKFYATEEFCEESNGIPGIQTSLNNAALPWDEEECRAWHTPFDYDSQRPLAWAPGTWNPGTCAWEDEMLWTAGRYGNNQDEVLLLDGETGMVIETVEIPGLKSDSFGIYGAAVDSEGNFWGTGWATGNQLVRVDIETMEATVWEGPSSVGVSSHWYGMTVDVDGMVWNCASRVARFDPMTEEWTVSDELGSWTAGCMADANSVDDGGLLWLGSNGVRGLNRETFEIVYNWPTPTSYGVSVDFAGYVWAVNGNGAHRVDPETGQVTSYNGLVGAYTYSDMTGAALSAVGNNPSN</sequence>
<dbReference type="Gene3D" id="2.130.10.10">
    <property type="entry name" value="YVTN repeat-like/Quinoprotein amine dehydrogenase"/>
    <property type="match status" value="1"/>
</dbReference>
<reference evidence="2 3" key="1">
    <citation type="submission" date="2018-03" db="EMBL/GenBank/DDBJ databases">
        <title>Draft Genome Sequences of the Obligatory Marine Myxobacteria Enhygromyxa salina SWB005.</title>
        <authorList>
            <person name="Poehlein A."/>
            <person name="Moghaddam J.A."/>
            <person name="Harms H."/>
            <person name="Alanjari M."/>
            <person name="Koenig G.M."/>
            <person name="Daniel R."/>
            <person name="Schaeberle T.F."/>
        </authorList>
    </citation>
    <scope>NUCLEOTIDE SEQUENCE [LARGE SCALE GENOMIC DNA]</scope>
    <source>
        <strain evidence="2 3">SWB005</strain>
    </source>
</reference>
<dbReference type="EMBL" id="PVNK01000086">
    <property type="protein sequence ID" value="PRQ03408.1"/>
    <property type="molecule type" value="Genomic_DNA"/>
</dbReference>
<protein>
    <recommendedName>
        <fullName evidence="4">Methionine ABC transporter ATP-binding protein</fullName>
    </recommendedName>
</protein>
<dbReference type="InterPro" id="IPR015943">
    <property type="entry name" value="WD40/YVTN_repeat-like_dom_sf"/>
</dbReference>
<feature type="compositionally biased region" description="Low complexity" evidence="1">
    <location>
        <begin position="40"/>
        <end position="63"/>
    </location>
</feature>
<proteinExistence type="predicted"/>
<keyword evidence="3" id="KW-1185">Reference proteome</keyword>
<feature type="compositionally biased region" description="Gly residues" evidence="1">
    <location>
        <begin position="107"/>
        <end position="117"/>
    </location>
</feature>
<evidence type="ECO:0000256" key="1">
    <source>
        <dbReference type="SAM" id="MobiDB-lite"/>
    </source>
</evidence>
<dbReference type="SUPFAM" id="SSF63829">
    <property type="entry name" value="Calcium-dependent phosphotriesterase"/>
    <property type="match status" value="1"/>
</dbReference>
<evidence type="ECO:0000313" key="2">
    <source>
        <dbReference type="EMBL" id="PRQ03408.1"/>
    </source>
</evidence>
<gene>
    <name evidence="2" type="ORF">ENSA5_16140</name>
</gene>
<accession>A0A2S9YE60</accession>
<evidence type="ECO:0000313" key="3">
    <source>
        <dbReference type="Proteomes" id="UP000237968"/>
    </source>
</evidence>
<name>A0A2S9YE60_9BACT</name>
<organism evidence="2 3">
    <name type="scientific">Enhygromyxa salina</name>
    <dbReference type="NCBI Taxonomy" id="215803"/>
    <lineage>
        <taxon>Bacteria</taxon>
        <taxon>Pseudomonadati</taxon>
        <taxon>Myxococcota</taxon>
        <taxon>Polyangia</taxon>
        <taxon>Nannocystales</taxon>
        <taxon>Nannocystaceae</taxon>
        <taxon>Enhygromyxa</taxon>
    </lineage>
</organism>